<dbReference type="NCBIfam" id="TIGR00158">
    <property type="entry name" value="L9"/>
    <property type="match status" value="1"/>
</dbReference>
<dbReference type="InterPro" id="IPR036791">
    <property type="entry name" value="Ribosomal_bL9_C_sf"/>
</dbReference>
<evidence type="ECO:0000313" key="10">
    <source>
        <dbReference type="EMBL" id="TCP70265.1"/>
    </source>
</evidence>
<dbReference type="Proteomes" id="UP000294746">
    <property type="component" value="Unassembled WGS sequence"/>
</dbReference>
<dbReference type="Gene3D" id="3.10.430.100">
    <property type="entry name" value="Ribosomal protein L9, C-terminal domain"/>
    <property type="match status" value="1"/>
</dbReference>
<comment type="function">
    <text evidence="7">Binds to the 23S rRNA.</text>
</comment>
<keyword evidence="3 7" id="KW-0694">RNA-binding</keyword>
<dbReference type="Gene3D" id="3.40.5.10">
    <property type="entry name" value="Ribosomal protein L9, N-terminal domain"/>
    <property type="match status" value="1"/>
</dbReference>
<comment type="caution">
    <text evidence="10">The sequence shown here is derived from an EMBL/GenBank/DDBJ whole genome shotgun (WGS) entry which is preliminary data.</text>
</comment>
<dbReference type="RefSeq" id="WP_131847788.1">
    <property type="nucleotide sequence ID" value="NZ_SLXV01000003.1"/>
</dbReference>
<dbReference type="SUPFAM" id="SSF55658">
    <property type="entry name" value="L9 N-domain-like"/>
    <property type="match status" value="1"/>
</dbReference>
<dbReference type="HAMAP" id="MF_00503">
    <property type="entry name" value="Ribosomal_bL9"/>
    <property type="match status" value="1"/>
</dbReference>
<dbReference type="InterPro" id="IPR009027">
    <property type="entry name" value="Ribosomal_bL9/RNase_H1_N"/>
</dbReference>
<dbReference type="InterPro" id="IPR020070">
    <property type="entry name" value="Ribosomal_bL9_N"/>
</dbReference>
<evidence type="ECO:0000256" key="2">
    <source>
        <dbReference type="ARBA" id="ARBA00022730"/>
    </source>
</evidence>
<dbReference type="GO" id="GO:0019843">
    <property type="term" value="F:rRNA binding"/>
    <property type="evidence" value="ECO:0007669"/>
    <property type="project" value="UniProtKB-UniRule"/>
</dbReference>
<dbReference type="AlphaFoldDB" id="A0A4R2S204"/>
<name>A0A4R2S204_9BACL</name>
<dbReference type="GO" id="GO:0005840">
    <property type="term" value="C:ribosome"/>
    <property type="evidence" value="ECO:0007669"/>
    <property type="project" value="UniProtKB-KW"/>
</dbReference>
<keyword evidence="4 7" id="KW-0689">Ribosomal protein</keyword>
<proteinExistence type="inferred from homology"/>
<keyword evidence="2 7" id="KW-0699">rRNA-binding</keyword>
<evidence type="ECO:0000256" key="6">
    <source>
        <dbReference type="ARBA" id="ARBA00035292"/>
    </source>
</evidence>
<comment type="similarity">
    <text evidence="1 7">Belongs to the bacterial ribosomal protein bL9 family.</text>
</comment>
<evidence type="ECO:0000256" key="3">
    <source>
        <dbReference type="ARBA" id="ARBA00022884"/>
    </source>
</evidence>
<keyword evidence="11" id="KW-1185">Reference proteome</keyword>
<keyword evidence="5 7" id="KW-0687">Ribonucleoprotein</keyword>
<evidence type="ECO:0000259" key="8">
    <source>
        <dbReference type="Pfam" id="PF01281"/>
    </source>
</evidence>
<evidence type="ECO:0000256" key="5">
    <source>
        <dbReference type="ARBA" id="ARBA00023274"/>
    </source>
</evidence>
<dbReference type="InterPro" id="IPR020594">
    <property type="entry name" value="Ribosomal_bL9_bac/chp"/>
</dbReference>
<reference evidence="10 11" key="1">
    <citation type="submission" date="2019-03" db="EMBL/GenBank/DDBJ databases">
        <title>Genomic Encyclopedia of Type Strains, Phase IV (KMG-IV): sequencing the most valuable type-strain genomes for metagenomic binning, comparative biology and taxonomic classification.</title>
        <authorList>
            <person name="Goeker M."/>
        </authorList>
    </citation>
    <scope>NUCLEOTIDE SEQUENCE [LARGE SCALE GENOMIC DNA]</scope>
    <source>
        <strain evidence="10 11">DSM 46831</strain>
    </source>
</reference>
<sequence>MKVILLEDVKGTGKKGELKEVSEGHGRNYLLPRKLAVEATSGNVNSLKEKQRLDDVKKTQLLEDAKKLATQMESLEVVLFAKSGKEGRLFGAISTKQIVEGLNKQHQMKIDKKKLLLDDAIRTLGVTKVPVKLHPEVTATLSVHVKEQG</sequence>
<dbReference type="GO" id="GO:1990904">
    <property type="term" value="C:ribonucleoprotein complex"/>
    <property type="evidence" value="ECO:0007669"/>
    <property type="project" value="UniProtKB-KW"/>
</dbReference>
<dbReference type="InterPro" id="IPR036935">
    <property type="entry name" value="Ribosomal_bL9_N_sf"/>
</dbReference>
<dbReference type="SUPFAM" id="SSF55653">
    <property type="entry name" value="Ribosomal protein L9 C-domain"/>
    <property type="match status" value="1"/>
</dbReference>
<dbReference type="OrthoDB" id="9788336at2"/>
<gene>
    <name evidence="7" type="primary">rplI</name>
    <name evidence="10" type="ORF">EDD57_10381</name>
</gene>
<accession>A0A4R2S204</accession>
<dbReference type="Pfam" id="PF01281">
    <property type="entry name" value="Ribosomal_L9_N"/>
    <property type="match status" value="1"/>
</dbReference>
<dbReference type="GO" id="GO:0003735">
    <property type="term" value="F:structural constituent of ribosome"/>
    <property type="evidence" value="ECO:0007669"/>
    <property type="project" value="InterPro"/>
</dbReference>
<organism evidence="10 11">
    <name type="scientific">Baia soyae</name>
    <dbReference type="NCBI Taxonomy" id="1544746"/>
    <lineage>
        <taxon>Bacteria</taxon>
        <taxon>Bacillati</taxon>
        <taxon>Bacillota</taxon>
        <taxon>Bacilli</taxon>
        <taxon>Bacillales</taxon>
        <taxon>Thermoactinomycetaceae</taxon>
        <taxon>Baia</taxon>
    </lineage>
</organism>
<evidence type="ECO:0000259" key="9">
    <source>
        <dbReference type="Pfam" id="PF03948"/>
    </source>
</evidence>
<dbReference type="InterPro" id="IPR000244">
    <property type="entry name" value="Ribosomal_bL9"/>
</dbReference>
<evidence type="ECO:0000256" key="1">
    <source>
        <dbReference type="ARBA" id="ARBA00010605"/>
    </source>
</evidence>
<feature type="domain" description="Large ribosomal subunit protein bL9 C-terminal" evidence="9">
    <location>
        <begin position="63"/>
        <end position="146"/>
    </location>
</feature>
<dbReference type="InterPro" id="IPR020069">
    <property type="entry name" value="Ribosomal_bL9_C"/>
</dbReference>
<dbReference type="GO" id="GO:0006412">
    <property type="term" value="P:translation"/>
    <property type="evidence" value="ECO:0007669"/>
    <property type="project" value="UniProtKB-UniRule"/>
</dbReference>
<dbReference type="PANTHER" id="PTHR21368">
    <property type="entry name" value="50S RIBOSOMAL PROTEIN L9"/>
    <property type="match status" value="1"/>
</dbReference>
<evidence type="ECO:0000313" key="11">
    <source>
        <dbReference type="Proteomes" id="UP000294746"/>
    </source>
</evidence>
<feature type="domain" description="Ribosomal protein L9" evidence="8">
    <location>
        <begin position="1"/>
        <end position="46"/>
    </location>
</feature>
<dbReference type="Pfam" id="PF03948">
    <property type="entry name" value="Ribosomal_L9_C"/>
    <property type="match status" value="1"/>
</dbReference>
<evidence type="ECO:0000256" key="4">
    <source>
        <dbReference type="ARBA" id="ARBA00022980"/>
    </source>
</evidence>
<evidence type="ECO:0000256" key="7">
    <source>
        <dbReference type="HAMAP-Rule" id="MF_00503"/>
    </source>
</evidence>
<dbReference type="FunFam" id="3.10.430.100:FF:000002">
    <property type="entry name" value="50S ribosomal protein L9"/>
    <property type="match status" value="1"/>
</dbReference>
<dbReference type="EMBL" id="SLXV01000003">
    <property type="protein sequence ID" value="TCP70265.1"/>
    <property type="molecule type" value="Genomic_DNA"/>
</dbReference>
<protein>
    <recommendedName>
        <fullName evidence="6 7">Large ribosomal subunit protein bL9</fullName>
    </recommendedName>
</protein>